<dbReference type="GO" id="GO:0003735">
    <property type="term" value="F:structural constituent of ribosome"/>
    <property type="evidence" value="ECO:0007669"/>
    <property type="project" value="InterPro"/>
</dbReference>
<dbReference type="PANTHER" id="PTHR23321">
    <property type="entry name" value="RIBOSOMAL PROTEIN S15, BACTERIAL AND ORGANELLAR"/>
    <property type="match status" value="1"/>
</dbReference>
<organism evidence="7">
    <name type="scientific">Cylindrocystis brebissonii</name>
    <dbReference type="NCBI Taxonomy" id="102167"/>
    <lineage>
        <taxon>Eukaryota</taxon>
        <taxon>Viridiplantae</taxon>
        <taxon>Streptophyta</taxon>
        <taxon>Zygnematophyceae</taxon>
        <taxon>Zygnematophycidae</taxon>
        <taxon>Zygnematales</taxon>
        <taxon>Mesotaeniaceae</taxon>
        <taxon>Cylindrocystis</taxon>
    </lineage>
</organism>
<dbReference type="SUPFAM" id="SSF47060">
    <property type="entry name" value="S15/NS1 RNA-binding domain"/>
    <property type="match status" value="1"/>
</dbReference>
<dbReference type="GeneID" id="27985264"/>
<evidence type="ECO:0000256" key="3">
    <source>
        <dbReference type="ARBA" id="ARBA00023274"/>
    </source>
</evidence>
<dbReference type="AlphaFoldDB" id="A0A191T671"/>
<name>A0A191T671_9VIRI</name>
<dbReference type="Gene3D" id="1.10.287.10">
    <property type="entry name" value="S15/NS1, RNA-binding"/>
    <property type="match status" value="1"/>
</dbReference>
<comment type="subunit">
    <text evidence="5">Part of the 30S ribosomal subunit.</text>
</comment>
<evidence type="ECO:0000256" key="6">
    <source>
        <dbReference type="RuleBase" id="RU003919"/>
    </source>
</evidence>
<evidence type="ECO:0000313" key="7">
    <source>
        <dbReference type="EMBL" id="ANI25893.1"/>
    </source>
</evidence>
<dbReference type="PANTHER" id="PTHR23321:SF26">
    <property type="entry name" value="SMALL RIBOSOMAL SUBUNIT PROTEIN US15M"/>
    <property type="match status" value="1"/>
</dbReference>
<dbReference type="CDD" id="cd00677">
    <property type="entry name" value="S15_NS1_EPRS_RNA-bind"/>
    <property type="match status" value="1"/>
</dbReference>
<dbReference type="SMART" id="SM01387">
    <property type="entry name" value="Ribosomal_S15"/>
    <property type="match status" value="1"/>
</dbReference>
<dbReference type="GO" id="GO:0005840">
    <property type="term" value="C:ribosome"/>
    <property type="evidence" value="ECO:0007669"/>
    <property type="project" value="UniProtKB-KW"/>
</dbReference>
<dbReference type="GO" id="GO:1990904">
    <property type="term" value="C:ribonucleoprotein complex"/>
    <property type="evidence" value="ECO:0007669"/>
    <property type="project" value="UniProtKB-KW"/>
</dbReference>
<evidence type="ECO:0000256" key="4">
    <source>
        <dbReference type="ARBA" id="ARBA00035250"/>
    </source>
</evidence>
<dbReference type="GO" id="GO:0006412">
    <property type="term" value="P:translation"/>
    <property type="evidence" value="ECO:0007669"/>
    <property type="project" value="UniProtKB-UniRule"/>
</dbReference>
<dbReference type="InterPro" id="IPR005290">
    <property type="entry name" value="Ribosomal_uS15_bac-type"/>
</dbReference>
<evidence type="ECO:0000256" key="2">
    <source>
        <dbReference type="ARBA" id="ARBA00022980"/>
    </source>
</evidence>
<dbReference type="Pfam" id="PF00312">
    <property type="entry name" value="Ribosomal_S15"/>
    <property type="match status" value="1"/>
</dbReference>
<evidence type="ECO:0000256" key="5">
    <source>
        <dbReference type="HAMAP-Rule" id="MF_01343"/>
    </source>
</evidence>
<evidence type="ECO:0000256" key="1">
    <source>
        <dbReference type="ARBA" id="ARBA00008434"/>
    </source>
</evidence>
<proteinExistence type="inferred from homology"/>
<dbReference type="InterPro" id="IPR009068">
    <property type="entry name" value="uS15_NS1_RNA-bd_sf"/>
</dbReference>
<keyword evidence="3 5" id="KW-0687">Ribonucleoprotein</keyword>
<keyword evidence="2 5" id="KW-0689">Ribosomal protein</keyword>
<dbReference type="InterPro" id="IPR000589">
    <property type="entry name" value="Ribosomal_uS15"/>
</dbReference>
<comment type="subcellular location">
    <subcellularLocation>
        <location evidence="5">Plastid</location>
        <location evidence="5">Chloroplast</location>
    </subcellularLocation>
</comment>
<dbReference type="NCBIfam" id="TIGR00952">
    <property type="entry name" value="S15_bact"/>
    <property type="match status" value="1"/>
</dbReference>
<geneLocation type="chloroplast" evidence="7"/>
<keyword evidence="7" id="KW-0150">Chloroplast</keyword>
<accession>A0A191T671</accession>
<protein>
    <recommendedName>
        <fullName evidence="4 5">Small ribosomal subunit protein uS15c</fullName>
    </recommendedName>
</protein>
<dbReference type="RefSeq" id="YP_009258797.1">
    <property type="nucleotide sequence ID" value="NC_030359.1"/>
</dbReference>
<dbReference type="HAMAP" id="MF_01343_B">
    <property type="entry name" value="Ribosomal_uS15_B"/>
    <property type="match status" value="1"/>
</dbReference>
<dbReference type="EMBL" id="KU646495">
    <property type="protein sequence ID" value="ANI25893.1"/>
    <property type="molecule type" value="Genomic_DNA"/>
</dbReference>
<sequence>MIQTLIIKNPYTREYNSGATETQISVLTTKVSRLSEHLKIHTKDYSSRKGLRKALATRKKLLAYLFREDISRYQKILNLLGIRSIKR</sequence>
<dbReference type="GO" id="GO:0009507">
    <property type="term" value="C:chloroplast"/>
    <property type="evidence" value="ECO:0007669"/>
    <property type="project" value="UniProtKB-SubCell"/>
</dbReference>
<comment type="similarity">
    <text evidence="1 5 6">Belongs to the universal ribosomal protein uS15 family.</text>
</comment>
<reference evidence="7" key="1">
    <citation type="journal article" date="2016" name="Front. Plant Sci.">
        <title>Comparative Chloroplast Genome Analyses of Streptophyte Green Algae Uncover Major Structural Alterations in the Klebsormidiophyceae, Coleochaetophyceae and Zygnematophyceae.</title>
        <authorList>
            <person name="Lemieux C."/>
            <person name="Otis C."/>
            <person name="Turmel M."/>
        </authorList>
    </citation>
    <scope>NUCLEOTIDE SEQUENCE</scope>
</reference>
<keyword evidence="7" id="KW-0934">Plastid</keyword>
<gene>
    <name evidence="5 7" type="primary">rps15</name>
</gene>